<evidence type="ECO:0000313" key="1">
    <source>
        <dbReference type="EMBL" id="KAF7676441.1"/>
    </source>
</evidence>
<dbReference type="RefSeq" id="XP_038786682.1">
    <property type="nucleotide sequence ID" value="XM_038930993.1"/>
</dbReference>
<dbReference type="AlphaFoldDB" id="A0A8H7B799"/>
<protein>
    <submittedName>
        <fullName evidence="1">Uncharacterized protein</fullName>
    </submittedName>
</protein>
<gene>
    <name evidence="1" type="ORF">GT037_005946</name>
</gene>
<dbReference type="EMBL" id="JAAABM010000007">
    <property type="protein sequence ID" value="KAF7676441.1"/>
    <property type="molecule type" value="Genomic_DNA"/>
</dbReference>
<dbReference type="GeneID" id="62204171"/>
<dbReference type="Proteomes" id="UP000596902">
    <property type="component" value="Unassembled WGS sequence"/>
</dbReference>
<sequence length="75" mass="8605">MAATPWSETMLFYRCAWPRRTDGGNIIVNVELMPHARDAGCREKLWAAQLIQAHACEQRRRAWAPRNASSALTFF</sequence>
<name>A0A8H7B799_9PLEO</name>
<reference evidence="1" key="2">
    <citation type="submission" date="2020-08" db="EMBL/GenBank/DDBJ databases">
        <title>Draft Genome Sequence of Cumin Blight Pathogen Alternaria burnsii.</title>
        <authorList>
            <person name="Feng Z."/>
        </authorList>
    </citation>
    <scope>NUCLEOTIDE SEQUENCE</scope>
    <source>
        <strain evidence="1">CBS107.38</strain>
    </source>
</reference>
<proteinExistence type="predicted"/>
<organism evidence="1 2">
    <name type="scientific">Alternaria burnsii</name>
    <dbReference type="NCBI Taxonomy" id="1187904"/>
    <lineage>
        <taxon>Eukaryota</taxon>
        <taxon>Fungi</taxon>
        <taxon>Dikarya</taxon>
        <taxon>Ascomycota</taxon>
        <taxon>Pezizomycotina</taxon>
        <taxon>Dothideomycetes</taxon>
        <taxon>Pleosporomycetidae</taxon>
        <taxon>Pleosporales</taxon>
        <taxon>Pleosporineae</taxon>
        <taxon>Pleosporaceae</taxon>
        <taxon>Alternaria</taxon>
        <taxon>Alternaria sect. Alternaria</taxon>
    </lineage>
</organism>
<evidence type="ECO:0000313" key="2">
    <source>
        <dbReference type="Proteomes" id="UP000596902"/>
    </source>
</evidence>
<reference evidence="1" key="1">
    <citation type="submission" date="2020-01" db="EMBL/GenBank/DDBJ databases">
        <authorList>
            <person name="Feng Z.H.Z."/>
        </authorList>
    </citation>
    <scope>NUCLEOTIDE SEQUENCE</scope>
    <source>
        <strain evidence="1">CBS107.38</strain>
    </source>
</reference>
<accession>A0A8H7B799</accession>
<keyword evidence="2" id="KW-1185">Reference proteome</keyword>
<comment type="caution">
    <text evidence="1">The sequence shown here is derived from an EMBL/GenBank/DDBJ whole genome shotgun (WGS) entry which is preliminary data.</text>
</comment>